<feature type="region of interest" description="Disordered" evidence="1">
    <location>
        <begin position="1"/>
        <end position="85"/>
    </location>
</feature>
<feature type="compositionally biased region" description="Acidic residues" evidence="1">
    <location>
        <begin position="231"/>
        <end position="242"/>
    </location>
</feature>
<gene>
    <name evidence="2" type="ORF">OAUR00152_LOCUS6753</name>
</gene>
<feature type="region of interest" description="Disordered" evidence="1">
    <location>
        <begin position="188"/>
        <end position="270"/>
    </location>
</feature>
<dbReference type="SUPFAM" id="SSF74942">
    <property type="entry name" value="YhbC-like, C-terminal domain"/>
    <property type="match status" value="1"/>
</dbReference>
<dbReference type="InterPro" id="IPR036847">
    <property type="entry name" value="RimP_C_sf"/>
</dbReference>
<organism evidence="2">
    <name type="scientific">Odontella aurita</name>
    <dbReference type="NCBI Taxonomy" id="265563"/>
    <lineage>
        <taxon>Eukaryota</taxon>
        <taxon>Sar</taxon>
        <taxon>Stramenopiles</taxon>
        <taxon>Ochrophyta</taxon>
        <taxon>Bacillariophyta</taxon>
        <taxon>Mediophyceae</taxon>
        <taxon>Biddulphiophycidae</taxon>
        <taxon>Eupodiscales</taxon>
        <taxon>Odontellaceae</taxon>
        <taxon>Odontella</taxon>
    </lineage>
</organism>
<feature type="compositionally biased region" description="Low complexity" evidence="1">
    <location>
        <begin position="44"/>
        <end position="57"/>
    </location>
</feature>
<accession>A0A7S4I2M7</accession>
<reference evidence="2" key="1">
    <citation type="submission" date="2021-01" db="EMBL/GenBank/DDBJ databases">
        <authorList>
            <person name="Corre E."/>
            <person name="Pelletier E."/>
            <person name="Niang G."/>
            <person name="Scheremetjew M."/>
            <person name="Finn R."/>
            <person name="Kale V."/>
            <person name="Holt S."/>
            <person name="Cochrane G."/>
            <person name="Meng A."/>
            <person name="Brown T."/>
            <person name="Cohen L."/>
        </authorList>
    </citation>
    <scope>NUCLEOTIDE SEQUENCE</scope>
    <source>
        <strain evidence="2">Isolate 1302-5</strain>
    </source>
</reference>
<sequence length="565" mass="63051">MTNRSPPPSLYMAAGGGGGDDGNKPKKRAKKRAKSKKAAKARKSAAAASAASAAAEVGGVGGGTATAVAPPPPSKVIDEDGPTPEKPPFVPDLIDVEQLQAMAAYDPAKHPVPHQPWRRGDTRGCEAPVDAQWRMEAEFIIEQSARRAGAYVEAVTWYLTFAVVTLNNDLSAVTVDELDLDGENHRAEIEVDTTRPGTNVWTDGPDDPDDPAGFPQGTFHGEEHMRVGSEWADEDDDDDDDTGAGGAPKYDEETGELLPKPPKDTRGEAVFAHQQERMERLKRRRERKRMLKLPGLLTPRNLNDAGKMDYDGYQKDADDYVEVLVERYGDVRNMTSEELDGALRVYNAYAWHMTPERLDEFRAYLLEKFDPVMENEGVDRDIYDTAVRGDGITDEYASRLSRVSGAILDALSDPDVDARLDILDRHELVLTSANFDTRVVETQREFDKNRGCDVYVQTRDPWESNRLLKGKLVDRNALDVVLNVEGRMVTVPNNMVGMVYLPEKHAESKAEFEIMVGMEMEELFEMERAEEEGYDEDGDMDGEEDEEWEEGEDGGYEYVYEEEVE</sequence>
<dbReference type="AlphaFoldDB" id="A0A7S4I2M7"/>
<proteinExistence type="predicted"/>
<protein>
    <submittedName>
        <fullName evidence="2">Uncharacterized protein</fullName>
    </submittedName>
</protein>
<dbReference type="EMBL" id="HBKQ01009998">
    <property type="protein sequence ID" value="CAE2216762.1"/>
    <property type="molecule type" value="Transcribed_RNA"/>
</dbReference>
<feature type="region of interest" description="Disordered" evidence="1">
    <location>
        <begin position="526"/>
        <end position="565"/>
    </location>
</feature>
<name>A0A7S4I2M7_9STRA</name>
<evidence type="ECO:0000256" key="1">
    <source>
        <dbReference type="SAM" id="MobiDB-lite"/>
    </source>
</evidence>
<feature type="compositionally biased region" description="Basic residues" evidence="1">
    <location>
        <begin position="25"/>
        <end position="43"/>
    </location>
</feature>
<evidence type="ECO:0000313" key="2">
    <source>
        <dbReference type="EMBL" id="CAE2216762.1"/>
    </source>
</evidence>